<dbReference type="EMBL" id="JBHUCX010000024">
    <property type="protein sequence ID" value="MFD1675131.1"/>
    <property type="molecule type" value="Genomic_DNA"/>
</dbReference>
<evidence type="ECO:0000313" key="1">
    <source>
        <dbReference type="EMBL" id="MFD1675131.1"/>
    </source>
</evidence>
<protein>
    <submittedName>
        <fullName evidence="1">Uncharacterized protein</fullName>
    </submittedName>
</protein>
<comment type="caution">
    <text evidence="1">The sequence shown here is derived from an EMBL/GenBank/DDBJ whole genome shotgun (WGS) entry which is preliminary data.</text>
</comment>
<sequence length="123" mass="14089">MAEIVQILELSVEEAGDYIFSPAGIVMVFKNKRFQLFTESARHNFLRRIVTRHSWEQLFETVNDGGTSARLRDITEEVANKSGPDELSIEAVLQICYDTNPRQLFFLQRYFTNSPSQASMPPS</sequence>
<evidence type="ECO:0000313" key="2">
    <source>
        <dbReference type="Proteomes" id="UP001597079"/>
    </source>
</evidence>
<accession>A0ABW4JFF5</accession>
<dbReference type="Proteomes" id="UP001597079">
    <property type="component" value="Unassembled WGS sequence"/>
</dbReference>
<dbReference type="RefSeq" id="WP_377942989.1">
    <property type="nucleotide sequence ID" value="NZ_JBHUCX010000024.1"/>
</dbReference>
<reference evidence="2" key="1">
    <citation type="journal article" date="2019" name="Int. J. Syst. Evol. Microbiol.">
        <title>The Global Catalogue of Microorganisms (GCM) 10K type strain sequencing project: providing services to taxonomists for standard genome sequencing and annotation.</title>
        <authorList>
            <consortium name="The Broad Institute Genomics Platform"/>
            <consortium name="The Broad Institute Genome Sequencing Center for Infectious Disease"/>
            <person name="Wu L."/>
            <person name="Ma J."/>
        </authorList>
    </citation>
    <scope>NUCLEOTIDE SEQUENCE [LARGE SCALE GENOMIC DNA]</scope>
    <source>
        <strain evidence="2">CGMCC 1.12286</strain>
    </source>
</reference>
<proteinExistence type="predicted"/>
<keyword evidence="2" id="KW-1185">Reference proteome</keyword>
<organism evidence="1 2">
    <name type="scientific">Alicyclobacillus fodiniaquatilis</name>
    <dbReference type="NCBI Taxonomy" id="1661150"/>
    <lineage>
        <taxon>Bacteria</taxon>
        <taxon>Bacillati</taxon>
        <taxon>Bacillota</taxon>
        <taxon>Bacilli</taxon>
        <taxon>Bacillales</taxon>
        <taxon>Alicyclobacillaceae</taxon>
        <taxon>Alicyclobacillus</taxon>
    </lineage>
</organism>
<name>A0ABW4JFF5_9BACL</name>
<gene>
    <name evidence="1" type="ORF">ACFSB2_10535</name>
</gene>